<gene>
    <name evidence="2" type="ORF">K432DRAFT_385494</name>
</gene>
<reference evidence="2 3" key="1">
    <citation type="journal article" date="2016" name="Nat. Commun.">
        <title>Ectomycorrhizal ecology is imprinted in the genome of the dominant symbiotic fungus Cenococcum geophilum.</title>
        <authorList>
            <consortium name="DOE Joint Genome Institute"/>
            <person name="Peter M."/>
            <person name="Kohler A."/>
            <person name="Ohm R.A."/>
            <person name="Kuo A."/>
            <person name="Krutzmann J."/>
            <person name="Morin E."/>
            <person name="Arend M."/>
            <person name="Barry K.W."/>
            <person name="Binder M."/>
            <person name="Choi C."/>
            <person name="Clum A."/>
            <person name="Copeland A."/>
            <person name="Grisel N."/>
            <person name="Haridas S."/>
            <person name="Kipfer T."/>
            <person name="LaButti K."/>
            <person name="Lindquist E."/>
            <person name="Lipzen A."/>
            <person name="Maire R."/>
            <person name="Meier B."/>
            <person name="Mihaltcheva S."/>
            <person name="Molinier V."/>
            <person name="Murat C."/>
            <person name="Poggeler S."/>
            <person name="Quandt C.A."/>
            <person name="Sperisen C."/>
            <person name="Tritt A."/>
            <person name="Tisserant E."/>
            <person name="Crous P.W."/>
            <person name="Henrissat B."/>
            <person name="Nehls U."/>
            <person name="Egli S."/>
            <person name="Spatafora J.W."/>
            <person name="Grigoriev I.V."/>
            <person name="Martin F.M."/>
        </authorList>
    </citation>
    <scope>NUCLEOTIDE SEQUENCE [LARGE SCALE GENOMIC DNA]</scope>
    <source>
        <strain evidence="2 3">CBS 459.81</strain>
    </source>
</reference>
<evidence type="ECO:0000313" key="2">
    <source>
        <dbReference type="EMBL" id="OCK76378.1"/>
    </source>
</evidence>
<sequence length="241" mass="25483">MDPEIADVLARAVIVPATPFNRNIHVPENQEEKLKTIIRNIEAHNQKVRANIINLPPRPAALAPTDPASTRSAARQARQDRTNDSLIAALSIPRSPSAAPKPMSPFKPTPPSQSRSQRRAVDPLPATVGQMYRKLQALDAYNEHSERGLLYYRKALERRSSVASVPEVGSMSDGVGAMGPPAAAGLRRGSDVSMGGTSRRGSDVAMGGAGAEGGAGQAPTAPRGIGSGGTYDPSRDPRLTR</sequence>
<feature type="compositionally biased region" description="Pro residues" evidence="1">
    <location>
        <begin position="102"/>
        <end position="111"/>
    </location>
</feature>
<evidence type="ECO:0000256" key="1">
    <source>
        <dbReference type="SAM" id="MobiDB-lite"/>
    </source>
</evidence>
<organism evidence="2 3">
    <name type="scientific">Lepidopterella palustris CBS 459.81</name>
    <dbReference type="NCBI Taxonomy" id="1314670"/>
    <lineage>
        <taxon>Eukaryota</taxon>
        <taxon>Fungi</taxon>
        <taxon>Dikarya</taxon>
        <taxon>Ascomycota</taxon>
        <taxon>Pezizomycotina</taxon>
        <taxon>Dothideomycetes</taxon>
        <taxon>Pleosporomycetidae</taxon>
        <taxon>Mytilinidiales</taxon>
        <taxon>Argynnaceae</taxon>
        <taxon>Lepidopterella</taxon>
    </lineage>
</organism>
<evidence type="ECO:0000313" key="3">
    <source>
        <dbReference type="Proteomes" id="UP000250266"/>
    </source>
</evidence>
<feature type="compositionally biased region" description="Gly residues" evidence="1">
    <location>
        <begin position="207"/>
        <end position="216"/>
    </location>
</feature>
<protein>
    <submittedName>
        <fullName evidence="2">Uncharacterized protein</fullName>
    </submittedName>
</protein>
<feature type="region of interest" description="Disordered" evidence="1">
    <location>
        <begin position="179"/>
        <end position="241"/>
    </location>
</feature>
<proteinExistence type="predicted"/>
<dbReference type="AlphaFoldDB" id="A0A8E2E385"/>
<dbReference type="Proteomes" id="UP000250266">
    <property type="component" value="Unassembled WGS sequence"/>
</dbReference>
<dbReference type="OrthoDB" id="3946013at2759"/>
<dbReference type="EMBL" id="KV745217">
    <property type="protein sequence ID" value="OCK76378.1"/>
    <property type="molecule type" value="Genomic_DNA"/>
</dbReference>
<accession>A0A8E2E385</accession>
<feature type="region of interest" description="Disordered" evidence="1">
    <location>
        <begin position="57"/>
        <end position="124"/>
    </location>
</feature>
<name>A0A8E2E385_9PEZI</name>
<keyword evidence="3" id="KW-1185">Reference proteome</keyword>